<dbReference type="Proteomes" id="UP000319296">
    <property type="component" value="Unassembled WGS sequence"/>
</dbReference>
<dbReference type="Gene3D" id="3.40.50.620">
    <property type="entry name" value="HUPs"/>
    <property type="match status" value="1"/>
</dbReference>
<comment type="similarity">
    <text evidence="8">Belongs to the tRNA(Ile)-lysidine synthase family.</text>
</comment>
<gene>
    <name evidence="8 10" type="primary">tilS</name>
    <name evidence="10" type="ORF">EVG15_06415</name>
</gene>
<sequence>MLSYNKRTSIFLKKFIGTIEEFKLIEWGESILIAVSGGVDSVSLLYSLYFSRHLLGIKISCAVFDHGIRESSYKEVEYLENLCNVLSVPFYTDKANILVESKINKKSIEETARNFRYKFLYKTANEINADKIAAAHHLDDFAENFLMRTITGGGSGSIAGIKVKNGMIIRPFIKFSKKEIIDFAKLNSIKFFEDYTNYQKDIFRNNIRLNIIPEFKKINPSFLNTIYKTSEVLRKDDEFIENCAREIFAGSVSNTEYKDSGMLTCNIFDLLKIPEPVLYRFFKLALYEIIINKNDNKDNNNDIENFISYGNFKNFLNILKSNKPNILFNLNKNIRIIKTYEKIIFEEIENNIYVGKIKNTYHHFPLDFKHYEYLINRGNIVENNSGNINTINKFIINIKELDLNLIIGKFDNIKTKTVMDKLIKKKFKNPLNNTILFDFDKLSFPIKIRNFMNGDRFTPLGMQNEKKVKNFFIDKKIPVLLRHNVPIILSDNKIAWIGFIIMSDMIKITDSTKSIGYMKLLNNNK</sequence>
<evidence type="ECO:0000256" key="3">
    <source>
        <dbReference type="ARBA" id="ARBA00022598"/>
    </source>
</evidence>
<dbReference type="SMART" id="SM00977">
    <property type="entry name" value="TilS_C"/>
    <property type="match status" value="1"/>
</dbReference>
<keyword evidence="2 8" id="KW-0963">Cytoplasm</keyword>
<reference evidence="10 11" key="1">
    <citation type="journal article" date="2019" name="ISME J.">
        <title>Insights into ecological role of a new deltaproteobacterial order Candidatus Acidulodesulfobacterales by metagenomics and metatranscriptomics.</title>
        <authorList>
            <person name="Tan S."/>
            <person name="Liu J."/>
            <person name="Fang Y."/>
            <person name="Hedlund B.P."/>
            <person name="Lian Z.H."/>
            <person name="Huang L.Y."/>
            <person name="Li J.T."/>
            <person name="Huang L.N."/>
            <person name="Li W.J."/>
            <person name="Jiang H.C."/>
            <person name="Dong H.L."/>
            <person name="Shu W.S."/>
        </authorList>
    </citation>
    <scope>NUCLEOTIDE SEQUENCE [LARGE SCALE GENOMIC DNA]</scope>
    <source>
        <strain evidence="10">AP1</strain>
    </source>
</reference>
<feature type="binding site" evidence="8">
    <location>
        <begin position="36"/>
        <end position="41"/>
    </location>
    <ligand>
        <name>ATP</name>
        <dbReference type="ChEBI" id="CHEBI:30616"/>
    </ligand>
</feature>
<proteinExistence type="inferred from homology"/>
<evidence type="ECO:0000256" key="6">
    <source>
        <dbReference type="ARBA" id="ARBA00022840"/>
    </source>
</evidence>
<dbReference type="GO" id="GO:0005737">
    <property type="term" value="C:cytoplasm"/>
    <property type="evidence" value="ECO:0007669"/>
    <property type="project" value="UniProtKB-SubCell"/>
</dbReference>
<accession>A0A519BM61</accession>
<keyword evidence="5 8" id="KW-0547">Nucleotide-binding</keyword>
<keyword evidence="3 8" id="KW-0436">Ligase</keyword>
<dbReference type="NCBIfam" id="TIGR02433">
    <property type="entry name" value="lysidine_TilS_C"/>
    <property type="match status" value="1"/>
</dbReference>
<feature type="domain" description="Lysidine-tRNA(Ile) synthetase C-terminal" evidence="9">
    <location>
        <begin position="446"/>
        <end position="508"/>
    </location>
</feature>
<evidence type="ECO:0000256" key="2">
    <source>
        <dbReference type="ARBA" id="ARBA00022490"/>
    </source>
</evidence>
<evidence type="ECO:0000256" key="7">
    <source>
        <dbReference type="ARBA" id="ARBA00048539"/>
    </source>
</evidence>
<dbReference type="Pfam" id="PF11734">
    <property type="entry name" value="TilS_C"/>
    <property type="match status" value="1"/>
</dbReference>
<evidence type="ECO:0000259" key="9">
    <source>
        <dbReference type="SMART" id="SM00977"/>
    </source>
</evidence>
<dbReference type="GO" id="GO:0005524">
    <property type="term" value="F:ATP binding"/>
    <property type="evidence" value="ECO:0007669"/>
    <property type="project" value="UniProtKB-UniRule"/>
</dbReference>
<dbReference type="NCBIfam" id="TIGR02432">
    <property type="entry name" value="lysidine_TilS_N"/>
    <property type="match status" value="1"/>
</dbReference>
<dbReference type="InterPro" id="IPR011063">
    <property type="entry name" value="TilS/TtcA_N"/>
</dbReference>
<comment type="domain">
    <text evidence="8">The N-terminal region contains the highly conserved SGGXDS motif, predicted to be a P-loop motif involved in ATP binding.</text>
</comment>
<comment type="caution">
    <text evidence="10">The sequence shown here is derived from an EMBL/GenBank/DDBJ whole genome shotgun (WGS) entry which is preliminary data.</text>
</comment>
<protein>
    <recommendedName>
        <fullName evidence="8">tRNA(Ile)-lysidine synthase</fullName>
        <ecNumber evidence="8">6.3.4.19</ecNumber>
    </recommendedName>
    <alternativeName>
        <fullName evidence="8">tRNA(Ile)-2-lysyl-cytidine synthase</fullName>
    </alternativeName>
    <alternativeName>
        <fullName evidence="8">tRNA(Ile)-lysidine synthetase</fullName>
    </alternativeName>
</protein>
<dbReference type="SUPFAM" id="SSF52402">
    <property type="entry name" value="Adenine nucleotide alpha hydrolases-like"/>
    <property type="match status" value="1"/>
</dbReference>
<dbReference type="InterPro" id="IPR014729">
    <property type="entry name" value="Rossmann-like_a/b/a_fold"/>
</dbReference>
<dbReference type="EMBL" id="SGBB01000010">
    <property type="protein sequence ID" value="RZD18370.1"/>
    <property type="molecule type" value="Genomic_DNA"/>
</dbReference>
<evidence type="ECO:0000256" key="5">
    <source>
        <dbReference type="ARBA" id="ARBA00022741"/>
    </source>
</evidence>
<dbReference type="SUPFAM" id="SSF56037">
    <property type="entry name" value="PheT/TilS domain"/>
    <property type="match status" value="1"/>
</dbReference>
<organism evidence="10 11">
    <name type="scientific">Candidatus Acididesulfobacter diazotrophicus</name>
    <dbReference type="NCBI Taxonomy" id="2597226"/>
    <lineage>
        <taxon>Bacteria</taxon>
        <taxon>Deltaproteobacteria</taxon>
        <taxon>Candidatus Acidulodesulfobacterales</taxon>
        <taxon>Candidatus Acididesulfobacter</taxon>
    </lineage>
</organism>
<dbReference type="Pfam" id="PF01171">
    <property type="entry name" value="ATP_bind_3"/>
    <property type="match status" value="1"/>
</dbReference>
<comment type="function">
    <text evidence="8">Ligates lysine onto the cytidine present at position 34 of the AUA codon-specific tRNA(Ile) that contains the anticodon CAU, in an ATP-dependent manner. Cytidine is converted to lysidine, thus changing the amino acid specificity of the tRNA from methionine to isoleucine.</text>
</comment>
<dbReference type="InterPro" id="IPR012796">
    <property type="entry name" value="Lysidine-tRNA-synth_C"/>
</dbReference>
<dbReference type="HAMAP" id="MF_01161">
    <property type="entry name" value="tRNA_Ile_lys_synt"/>
    <property type="match status" value="1"/>
</dbReference>
<dbReference type="CDD" id="cd01992">
    <property type="entry name" value="TilS_N"/>
    <property type="match status" value="1"/>
</dbReference>
<comment type="catalytic activity">
    <reaction evidence="7 8">
        <text>cytidine(34) in tRNA(Ile2) + L-lysine + ATP = lysidine(34) in tRNA(Ile2) + AMP + diphosphate + H(+)</text>
        <dbReference type="Rhea" id="RHEA:43744"/>
        <dbReference type="Rhea" id="RHEA-COMP:10625"/>
        <dbReference type="Rhea" id="RHEA-COMP:10670"/>
        <dbReference type="ChEBI" id="CHEBI:15378"/>
        <dbReference type="ChEBI" id="CHEBI:30616"/>
        <dbReference type="ChEBI" id="CHEBI:32551"/>
        <dbReference type="ChEBI" id="CHEBI:33019"/>
        <dbReference type="ChEBI" id="CHEBI:82748"/>
        <dbReference type="ChEBI" id="CHEBI:83665"/>
        <dbReference type="ChEBI" id="CHEBI:456215"/>
        <dbReference type="EC" id="6.3.4.19"/>
    </reaction>
</comment>
<evidence type="ECO:0000313" key="11">
    <source>
        <dbReference type="Proteomes" id="UP000319296"/>
    </source>
</evidence>
<dbReference type="GO" id="GO:0006400">
    <property type="term" value="P:tRNA modification"/>
    <property type="evidence" value="ECO:0007669"/>
    <property type="project" value="UniProtKB-UniRule"/>
</dbReference>
<evidence type="ECO:0000256" key="8">
    <source>
        <dbReference type="HAMAP-Rule" id="MF_01161"/>
    </source>
</evidence>
<comment type="subcellular location">
    <subcellularLocation>
        <location evidence="1 8">Cytoplasm</location>
    </subcellularLocation>
</comment>
<name>A0A519BM61_9DELT</name>
<evidence type="ECO:0000313" key="10">
    <source>
        <dbReference type="EMBL" id="RZD18370.1"/>
    </source>
</evidence>
<dbReference type="EC" id="6.3.4.19" evidence="8"/>
<dbReference type="PANTHER" id="PTHR43033:SF1">
    <property type="entry name" value="TRNA(ILE)-LYSIDINE SYNTHASE-RELATED"/>
    <property type="match status" value="1"/>
</dbReference>
<dbReference type="GO" id="GO:0032267">
    <property type="term" value="F:tRNA(Ile)-lysidine synthase activity"/>
    <property type="evidence" value="ECO:0007669"/>
    <property type="project" value="UniProtKB-EC"/>
</dbReference>
<dbReference type="AlphaFoldDB" id="A0A519BM61"/>
<evidence type="ECO:0000256" key="4">
    <source>
        <dbReference type="ARBA" id="ARBA00022694"/>
    </source>
</evidence>
<keyword evidence="6 8" id="KW-0067">ATP-binding</keyword>
<dbReference type="PANTHER" id="PTHR43033">
    <property type="entry name" value="TRNA(ILE)-LYSIDINE SYNTHASE-RELATED"/>
    <property type="match status" value="1"/>
</dbReference>
<evidence type="ECO:0000256" key="1">
    <source>
        <dbReference type="ARBA" id="ARBA00004496"/>
    </source>
</evidence>
<keyword evidence="4 8" id="KW-0819">tRNA processing</keyword>
<dbReference type="SUPFAM" id="SSF82829">
    <property type="entry name" value="MesJ substrate recognition domain-like"/>
    <property type="match status" value="1"/>
</dbReference>
<dbReference type="InterPro" id="IPR012094">
    <property type="entry name" value="tRNA_Ile_lys_synt"/>
</dbReference>
<dbReference type="InterPro" id="IPR012795">
    <property type="entry name" value="tRNA_Ile_lys_synt_N"/>
</dbReference>